<sequence>MESASCRAFLSQGLVVCALLVVARGLYWLLNMLVILPFFDPLSALPGPDGSFRQSHFFNILDPIRSPKYHKAWAAKHGNVFRFHGLGGFDHRLMLLDMRAVSHVLNSPTQFEKPWQTRNFISRLVGHGIFTSAGAHHRRQRKIIAPAFSTQAIKAYIPIFQQKAEELLDRWATLIPEPSVSSSEEIPHLPDSEGARACDKETRPLPNNVVDIGGWLTRATFDIIGLSAFGYVFDSLRDPTEEVYLAYRNMFDLADRGSGLMTLVRIYFPWLEYFLWDNETMVTKNSRRIIIKVGRKLVEDKKAAISADKGGSDDSIHKDLLGRLIKSNLSSDPSKGLSDQELLDQLSTFLLVGADTVSLTISWCLHLLSLYPELQTRLRDEILQLPANPAPGTESSSSNLDTAWADAIDALPYLDGVLRETLRLGSPVHGFLRTPVQDEDIPVSSPIKLRDGREVTSIRVRKGTYIHIPIEGLNMSEDIWGADALEFNPDRWANLPENARAPKHPGFANLMSFSFGPQSCLGWKFTLLEAKIFLAVLLPHFVFAPAAKIAKFNAILSRPYVYREYTKGERLPMAISRYHPA</sequence>
<evidence type="ECO:0000256" key="8">
    <source>
        <dbReference type="ARBA" id="ARBA00022989"/>
    </source>
</evidence>
<dbReference type="PANTHER" id="PTHR24305">
    <property type="entry name" value="CYTOCHROME P450"/>
    <property type="match status" value="1"/>
</dbReference>
<evidence type="ECO:0000256" key="12">
    <source>
        <dbReference type="ARBA" id="ARBA00023136"/>
    </source>
</evidence>
<dbReference type="PANTHER" id="PTHR24305:SF166">
    <property type="entry name" value="CYTOCHROME P450 12A4, MITOCHONDRIAL-RELATED"/>
    <property type="match status" value="1"/>
</dbReference>
<evidence type="ECO:0000256" key="7">
    <source>
        <dbReference type="ARBA" id="ARBA00022723"/>
    </source>
</evidence>
<dbReference type="InterPro" id="IPR050121">
    <property type="entry name" value="Cytochrome_P450_monoxygenase"/>
</dbReference>
<keyword evidence="9" id="KW-0560">Oxidoreductase</keyword>
<keyword evidence="10 13" id="KW-0408">Iron</keyword>
<organism evidence="14 15">
    <name type="scientific">Athelia psychrophila</name>
    <dbReference type="NCBI Taxonomy" id="1759441"/>
    <lineage>
        <taxon>Eukaryota</taxon>
        <taxon>Fungi</taxon>
        <taxon>Dikarya</taxon>
        <taxon>Basidiomycota</taxon>
        <taxon>Agaricomycotina</taxon>
        <taxon>Agaricomycetes</taxon>
        <taxon>Agaricomycetidae</taxon>
        <taxon>Atheliales</taxon>
        <taxon>Atheliaceae</taxon>
        <taxon>Athelia</taxon>
    </lineage>
</organism>
<keyword evidence="5 13" id="KW-0349">Heme</keyword>
<comment type="cofactor">
    <cofactor evidence="1 13">
        <name>heme</name>
        <dbReference type="ChEBI" id="CHEBI:30413"/>
    </cofactor>
</comment>
<accession>A0A166V839</accession>
<evidence type="ECO:0000313" key="14">
    <source>
        <dbReference type="EMBL" id="KZP32440.1"/>
    </source>
</evidence>
<keyword evidence="15" id="KW-1185">Reference proteome</keyword>
<keyword evidence="11" id="KW-0503">Monooxygenase</keyword>
<evidence type="ECO:0000256" key="13">
    <source>
        <dbReference type="PIRSR" id="PIRSR602401-1"/>
    </source>
</evidence>
<dbReference type="GO" id="GO:0020037">
    <property type="term" value="F:heme binding"/>
    <property type="evidence" value="ECO:0007669"/>
    <property type="project" value="InterPro"/>
</dbReference>
<protein>
    <submittedName>
        <fullName evidence="14">Cytochrome P450</fullName>
    </submittedName>
</protein>
<evidence type="ECO:0000256" key="6">
    <source>
        <dbReference type="ARBA" id="ARBA00022692"/>
    </source>
</evidence>
<evidence type="ECO:0000256" key="3">
    <source>
        <dbReference type="ARBA" id="ARBA00004721"/>
    </source>
</evidence>
<evidence type="ECO:0000313" key="15">
    <source>
        <dbReference type="Proteomes" id="UP000076532"/>
    </source>
</evidence>
<comment type="pathway">
    <text evidence="3">Secondary metabolite biosynthesis; terpenoid biosynthesis.</text>
</comment>
<keyword evidence="8" id="KW-1133">Transmembrane helix</keyword>
<dbReference type="OrthoDB" id="1470350at2759"/>
<dbReference type="GO" id="GO:0005506">
    <property type="term" value="F:iron ion binding"/>
    <property type="evidence" value="ECO:0007669"/>
    <property type="project" value="InterPro"/>
</dbReference>
<evidence type="ECO:0000256" key="9">
    <source>
        <dbReference type="ARBA" id="ARBA00023002"/>
    </source>
</evidence>
<feature type="binding site" description="axial binding residue" evidence="13">
    <location>
        <position position="520"/>
    </location>
    <ligand>
        <name>heme</name>
        <dbReference type="ChEBI" id="CHEBI:30413"/>
    </ligand>
    <ligandPart>
        <name>Fe</name>
        <dbReference type="ChEBI" id="CHEBI:18248"/>
    </ligandPart>
</feature>
<dbReference type="InterPro" id="IPR001128">
    <property type="entry name" value="Cyt_P450"/>
</dbReference>
<dbReference type="InterPro" id="IPR002401">
    <property type="entry name" value="Cyt_P450_E_grp-I"/>
</dbReference>
<dbReference type="SUPFAM" id="SSF48264">
    <property type="entry name" value="Cytochrome P450"/>
    <property type="match status" value="1"/>
</dbReference>
<dbReference type="AlphaFoldDB" id="A0A166V839"/>
<keyword evidence="12" id="KW-0472">Membrane</keyword>
<dbReference type="GO" id="GO:0016705">
    <property type="term" value="F:oxidoreductase activity, acting on paired donors, with incorporation or reduction of molecular oxygen"/>
    <property type="evidence" value="ECO:0007669"/>
    <property type="project" value="InterPro"/>
</dbReference>
<dbReference type="InterPro" id="IPR036396">
    <property type="entry name" value="Cyt_P450_sf"/>
</dbReference>
<dbReference type="GO" id="GO:0004497">
    <property type="term" value="F:monooxygenase activity"/>
    <property type="evidence" value="ECO:0007669"/>
    <property type="project" value="UniProtKB-KW"/>
</dbReference>
<evidence type="ECO:0000256" key="2">
    <source>
        <dbReference type="ARBA" id="ARBA00004370"/>
    </source>
</evidence>
<dbReference type="Proteomes" id="UP000076532">
    <property type="component" value="Unassembled WGS sequence"/>
</dbReference>
<gene>
    <name evidence="14" type="ORF">FIBSPDRAFT_812838</name>
</gene>
<proteinExistence type="inferred from homology"/>
<dbReference type="EMBL" id="KV417486">
    <property type="protein sequence ID" value="KZP32440.1"/>
    <property type="molecule type" value="Genomic_DNA"/>
</dbReference>
<evidence type="ECO:0000256" key="1">
    <source>
        <dbReference type="ARBA" id="ARBA00001971"/>
    </source>
</evidence>
<comment type="subcellular location">
    <subcellularLocation>
        <location evidence="2">Membrane</location>
    </subcellularLocation>
</comment>
<dbReference type="GO" id="GO:0016020">
    <property type="term" value="C:membrane"/>
    <property type="evidence" value="ECO:0007669"/>
    <property type="project" value="UniProtKB-SubCell"/>
</dbReference>
<dbReference type="Pfam" id="PF00067">
    <property type="entry name" value="p450"/>
    <property type="match status" value="1"/>
</dbReference>
<evidence type="ECO:0000256" key="5">
    <source>
        <dbReference type="ARBA" id="ARBA00022617"/>
    </source>
</evidence>
<keyword evidence="6" id="KW-0812">Transmembrane</keyword>
<evidence type="ECO:0000256" key="10">
    <source>
        <dbReference type="ARBA" id="ARBA00023004"/>
    </source>
</evidence>
<comment type="similarity">
    <text evidence="4">Belongs to the cytochrome P450 family.</text>
</comment>
<dbReference type="PRINTS" id="PR00463">
    <property type="entry name" value="EP450I"/>
</dbReference>
<evidence type="ECO:0000256" key="4">
    <source>
        <dbReference type="ARBA" id="ARBA00010617"/>
    </source>
</evidence>
<dbReference type="PRINTS" id="PR00385">
    <property type="entry name" value="P450"/>
</dbReference>
<dbReference type="Gene3D" id="1.10.630.10">
    <property type="entry name" value="Cytochrome P450"/>
    <property type="match status" value="1"/>
</dbReference>
<name>A0A166V839_9AGAM</name>
<reference evidence="14 15" key="1">
    <citation type="journal article" date="2016" name="Mol. Biol. Evol.">
        <title>Comparative Genomics of Early-Diverging Mushroom-Forming Fungi Provides Insights into the Origins of Lignocellulose Decay Capabilities.</title>
        <authorList>
            <person name="Nagy L.G."/>
            <person name="Riley R."/>
            <person name="Tritt A."/>
            <person name="Adam C."/>
            <person name="Daum C."/>
            <person name="Floudas D."/>
            <person name="Sun H."/>
            <person name="Yadav J.S."/>
            <person name="Pangilinan J."/>
            <person name="Larsson K.H."/>
            <person name="Matsuura K."/>
            <person name="Barry K."/>
            <person name="Labutti K."/>
            <person name="Kuo R."/>
            <person name="Ohm R.A."/>
            <person name="Bhattacharya S.S."/>
            <person name="Shirouzu T."/>
            <person name="Yoshinaga Y."/>
            <person name="Martin F.M."/>
            <person name="Grigoriev I.V."/>
            <person name="Hibbett D.S."/>
        </authorList>
    </citation>
    <scope>NUCLEOTIDE SEQUENCE [LARGE SCALE GENOMIC DNA]</scope>
    <source>
        <strain evidence="14 15">CBS 109695</strain>
    </source>
</reference>
<keyword evidence="7 13" id="KW-0479">Metal-binding</keyword>
<evidence type="ECO:0000256" key="11">
    <source>
        <dbReference type="ARBA" id="ARBA00023033"/>
    </source>
</evidence>
<dbReference type="STRING" id="436010.A0A166V839"/>
<dbReference type="CDD" id="cd11069">
    <property type="entry name" value="CYP_FUM15-like"/>
    <property type="match status" value="1"/>
</dbReference>